<comment type="caution">
    <text evidence="4">The sequence shown here is derived from an EMBL/GenBank/DDBJ whole genome shotgun (WGS) entry which is preliminary data.</text>
</comment>
<dbReference type="InterPro" id="IPR000873">
    <property type="entry name" value="AMP-dep_synth/lig_dom"/>
</dbReference>
<evidence type="ECO:0000313" key="5">
    <source>
        <dbReference type="Proteomes" id="UP000435138"/>
    </source>
</evidence>
<dbReference type="GO" id="GO:0046872">
    <property type="term" value="F:metal ion binding"/>
    <property type="evidence" value="ECO:0007669"/>
    <property type="project" value="UniProtKB-KW"/>
</dbReference>
<reference evidence="4 5" key="1">
    <citation type="submission" date="2019-11" db="EMBL/GenBank/DDBJ databases">
        <title>Genome analysis of Rhizobacterium cereale a novel genus and species isolated from maize roots in North Spain.</title>
        <authorList>
            <person name="Menendez E."/>
            <person name="Flores-Felix J.D."/>
            <person name="Ramirez-Bahena M.-H."/>
            <person name="Igual J.M."/>
            <person name="Garcia-Fraile P."/>
            <person name="Peix A."/>
            <person name="Velazquez E."/>
        </authorList>
    </citation>
    <scope>NUCLEOTIDE SEQUENCE [LARGE SCALE GENOMIC DNA]</scope>
    <source>
        <strain evidence="4 5">RZME27</strain>
    </source>
</reference>
<dbReference type="Pfam" id="PF13193">
    <property type="entry name" value="AMP-binding_C"/>
    <property type="match status" value="1"/>
</dbReference>
<feature type="domain" description="AMP-binding enzyme C-terminal" evidence="3">
    <location>
        <begin position="400"/>
        <end position="475"/>
    </location>
</feature>
<protein>
    <submittedName>
        <fullName evidence="4">AMP-binding protein</fullName>
    </submittedName>
</protein>
<dbReference type="PANTHER" id="PTHR43767">
    <property type="entry name" value="LONG-CHAIN-FATTY-ACID--COA LIGASE"/>
    <property type="match status" value="1"/>
</dbReference>
<dbReference type="InterPro" id="IPR045851">
    <property type="entry name" value="AMP-bd_C_sf"/>
</dbReference>
<gene>
    <name evidence="4" type="ORF">GAO09_01005</name>
</gene>
<dbReference type="GO" id="GO:0016877">
    <property type="term" value="F:ligase activity, forming carbon-sulfur bonds"/>
    <property type="evidence" value="ECO:0007669"/>
    <property type="project" value="UniProtKB-ARBA"/>
</dbReference>
<dbReference type="Gene3D" id="3.30.300.30">
    <property type="match status" value="1"/>
</dbReference>
<evidence type="ECO:0000256" key="1">
    <source>
        <dbReference type="ARBA" id="ARBA00022723"/>
    </source>
</evidence>
<evidence type="ECO:0000259" key="3">
    <source>
        <dbReference type="Pfam" id="PF13193"/>
    </source>
</evidence>
<dbReference type="EMBL" id="WIXI01000022">
    <property type="protein sequence ID" value="MQY44651.1"/>
    <property type="molecule type" value="Genomic_DNA"/>
</dbReference>
<dbReference type="InterPro" id="IPR050237">
    <property type="entry name" value="ATP-dep_AMP-bd_enzyme"/>
</dbReference>
<dbReference type="Pfam" id="PF00501">
    <property type="entry name" value="AMP-binding"/>
    <property type="match status" value="1"/>
</dbReference>
<dbReference type="InterPro" id="IPR020845">
    <property type="entry name" value="AMP-binding_CS"/>
</dbReference>
<organism evidence="4 5">
    <name type="scientific">Endobacterium cereale</name>
    <dbReference type="NCBI Taxonomy" id="2663029"/>
    <lineage>
        <taxon>Bacteria</taxon>
        <taxon>Pseudomonadati</taxon>
        <taxon>Pseudomonadota</taxon>
        <taxon>Alphaproteobacteria</taxon>
        <taxon>Hyphomicrobiales</taxon>
        <taxon>Rhizobiaceae</taxon>
        <taxon>Endobacterium</taxon>
    </lineage>
</organism>
<dbReference type="Gene3D" id="3.40.50.12780">
    <property type="entry name" value="N-terminal domain of ligase-like"/>
    <property type="match status" value="1"/>
</dbReference>
<dbReference type="AlphaFoldDB" id="A0A6A8A725"/>
<proteinExistence type="predicted"/>
<dbReference type="Proteomes" id="UP000435138">
    <property type="component" value="Unassembled WGS sequence"/>
</dbReference>
<keyword evidence="1" id="KW-0479">Metal-binding</keyword>
<dbReference type="PANTHER" id="PTHR43767:SF10">
    <property type="entry name" value="SURFACTIN SYNTHASE SUBUNIT 1"/>
    <property type="match status" value="1"/>
</dbReference>
<dbReference type="SUPFAM" id="SSF56801">
    <property type="entry name" value="Acetyl-CoA synthetase-like"/>
    <property type="match status" value="1"/>
</dbReference>
<feature type="domain" description="AMP-dependent synthetase/ligase" evidence="2">
    <location>
        <begin position="2"/>
        <end position="346"/>
    </location>
</feature>
<sequence length="495" mass="53111">MRLTYGDVDRHSSQLAAQLQRSCTGRGDRIVLLLDNCGEAVVSFFAAWKLGGIACPLHPSIKAEKLTEIFRSIEPVAIIAHARLLPVVEIACALYGQRPMVIGVQAGADDNSNVLRFNELVTSNAGFDPPVGLGENDLALLIHTSGSTGRPKGVMLSHANIAAACTSIAGYLENTENDIVLSVLPLSHGYGITQMVTMAMVGGTLVLEKSFAFPRVILSRLQTENVTGFPLVPAMAALFAGMPDLSAQAVPHLRYMTNAAAGMPPTTTERLQACLPQTSLYLMYGQTECLRTAYLAPHEVARRPLSVGHAIPGTRVSIVDDNGQLVASGETGELVVEGPHVMGGYWRDDVATSAALRPGPNGPRLHTGDLFRTDEDGFLHFVSRRDDIIKTRGEKVSPQEVERVLYALPGVLEAAVEGVDDPVFGQVIKAHVAADPSAGLSERLIQRHCATHLEDFMVPKLVEFHEALPKTATGKIRLNAADAAEAKENRESRIA</sequence>
<evidence type="ECO:0000259" key="2">
    <source>
        <dbReference type="Pfam" id="PF00501"/>
    </source>
</evidence>
<dbReference type="InterPro" id="IPR042099">
    <property type="entry name" value="ANL_N_sf"/>
</dbReference>
<dbReference type="InterPro" id="IPR025110">
    <property type="entry name" value="AMP-bd_C"/>
</dbReference>
<evidence type="ECO:0000313" key="4">
    <source>
        <dbReference type="EMBL" id="MQY44651.1"/>
    </source>
</evidence>
<name>A0A6A8A725_9HYPH</name>
<dbReference type="PROSITE" id="PS00455">
    <property type="entry name" value="AMP_BINDING"/>
    <property type="match status" value="1"/>
</dbReference>
<accession>A0A6A8A725</accession>
<keyword evidence="5" id="KW-1185">Reference proteome</keyword>